<proteinExistence type="predicted"/>
<accession>A0AAN7ADX1</accession>
<name>A0AAN7ADX1_9PEZI</name>
<evidence type="ECO:0000313" key="1">
    <source>
        <dbReference type="EMBL" id="KAK4183623.1"/>
    </source>
</evidence>
<protein>
    <submittedName>
        <fullName evidence="1">Uncharacterized protein</fullName>
    </submittedName>
</protein>
<dbReference type="Proteomes" id="UP001302126">
    <property type="component" value="Unassembled WGS sequence"/>
</dbReference>
<comment type="caution">
    <text evidence="1">The sequence shown here is derived from an EMBL/GenBank/DDBJ whole genome shotgun (WGS) entry which is preliminary data.</text>
</comment>
<keyword evidence="2" id="KW-1185">Reference proteome</keyword>
<dbReference type="AlphaFoldDB" id="A0AAN7ADX1"/>
<reference evidence="1" key="1">
    <citation type="journal article" date="2023" name="Mol. Phylogenet. Evol.">
        <title>Genome-scale phylogeny and comparative genomics of the fungal order Sordariales.</title>
        <authorList>
            <person name="Hensen N."/>
            <person name="Bonometti L."/>
            <person name="Westerberg I."/>
            <person name="Brannstrom I.O."/>
            <person name="Guillou S."/>
            <person name="Cros-Aarteil S."/>
            <person name="Calhoun S."/>
            <person name="Haridas S."/>
            <person name="Kuo A."/>
            <person name="Mondo S."/>
            <person name="Pangilinan J."/>
            <person name="Riley R."/>
            <person name="LaButti K."/>
            <person name="Andreopoulos B."/>
            <person name="Lipzen A."/>
            <person name="Chen C."/>
            <person name="Yan M."/>
            <person name="Daum C."/>
            <person name="Ng V."/>
            <person name="Clum A."/>
            <person name="Steindorff A."/>
            <person name="Ohm R.A."/>
            <person name="Martin F."/>
            <person name="Silar P."/>
            <person name="Natvig D.O."/>
            <person name="Lalanne C."/>
            <person name="Gautier V."/>
            <person name="Ament-Velasquez S.L."/>
            <person name="Kruys A."/>
            <person name="Hutchinson M.I."/>
            <person name="Powell A.J."/>
            <person name="Barry K."/>
            <person name="Miller A.N."/>
            <person name="Grigoriev I.V."/>
            <person name="Debuchy R."/>
            <person name="Gladieux P."/>
            <person name="Hiltunen Thoren M."/>
            <person name="Johannesson H."/>
        </authorList>
    </citation>
    <scope>NUCLEOTIDE SEQUENCE</scope>
    <source>
        <strain evidence="1">PSN309</strain>
    </source>
</reference>
<evidence type="ECO:0000313" key="2">
    <source>
        <dbReference type="Proteomes" id="UP001302126"/>
    </source>
</evidence>
<sequence length="364" mass="39501">MSLPVVVTFDSSRLASFPLFFYSSPFLYFISVEYLCYLLHGEGYANPANQPPTFYATSNHALVHTLWNGQSKHTCMAAILLPIPSLVLSRRLALMGSYEGLRCSKTKRTSRPAGLPVEKRARPCWGRLTHILRDVVRLVTPRIHGSQSGHQLAAELSSNHALVRRPASRPRTFTRWQPDVTSNVLAGSVLPGSAPWQHGPNSGATPTLPAGVCTARCKPTVWPPPPWFQSHHAGCKQSESGPDYMTPMLGSHNSGIHPVPLVGANASHLNHNMGLDQDILGGNEGYSSAAGFFGHSPVSSSDFTILDAHNQSLDYTTPTLRHTTHHGNMDHSQGQTQPFQRLHSSGIGYHAKARLGLASGASES</sequence>
<organism evidence="1 2">
    <name type="scientific">Podospora australis</name>
    <dbReference type="NCBI Taxonomy" id="1536484"/>
    <lineage>
        <taxon>Eukaryota</taxon>
        <taxon>Fungi</taxon>
        <taxon>Dikarya</taxon>
        <taxon>Ascomycota</taxon>
        <taxon>Pezizomycotina</taxon>
        <taxon>Sordariomycetes</taxon>
        <taxon>Sordariomycetidae</taxon>
        <taxon>Sordariales</taxon>
        <taxon>Podosporaceae</taxon>
        <taxon>Podospora</taxon>
    </lineage>
</organism>
<reference evidence="1" key="2">
    <citation type="submission" date="2023-05" db="EMBL/GenBank/DDBJ databases">
        <authorList>
            <consortium name="Lawrence Berkeley National Laboratory"/>
            <person name="Steindorff A."/>
            <person name="Hensen N."/>
            <person name="Bonometti L."/>
            <person name="Westerberg I."/>
            <person name="Brannstrom I.O."/>
            <person name="Guillou S."/>
            <person name="Cros-Aarteil S."/>
            <person name="Calhoun S."/>
            <person name="Haridas S."/>
            <person name="Kuo A."/>
            <person name="Mondo S."/>
            <person name="Pangilinan J."/>
            <person name="Riley R."/>
            <person name="Labutti K."/>
            <person name="Andreopoulos B."/>
            <person name="Lipzen A."/>
            <person name="Chen C."/>
            <person name="Yanf M."/>
            <person name="Daum C."/>
            <person name="Ng V."/>
            <person name="Clum A."/>
            <person name="Ohm R."/>
            <person name="Martin F."/>
            <person name="Silar P."/>
            <person name="Natvig D."/>
            <person name="Lalanne C."/>
            <person name="Gautier V."/>
            <person name="Ament-Velasquez S.L."/>
            <person name="Kruys A."/>
            <person name="Hutchinson M.I."/>
            <person name="Powell A.J."/>
            <person name="Barry K."/>
            <person name="Miller A.N."/>
            <person name="Grigoriev I.V."/>
            <person name="Debuchy R."/>
            <person name="Gladieux P."/>
            <person name="Thoren M.H."/>
            <person name="Johannesson H."/>
        </authorList>
    </citation>
    <scope>NUCLEOTIDE SEQUENCE</scope>
    <source>
        <strain evidence="1">PSN309</strain>
    </source>
</reference>
<dbReference type="EMBL" id="MU864535">
    <property type="protein sequence ID" value="KAK4183623.1"/>
    <property type="molecule type" value="Genomic_DNA"/>
</dbReference>
<gene>
    <name evidence="1" type="ORF">QBC35DRAFT_535594</name>
</gene>